<dbReference type="InterPro" id="IPR052446">
    <property type="entry name" value="B-cell_PI3K-Signaling_Adptrs"/>
</dbReference>
<dbReference type="GO" id="GO:0036312">
    <property type="term" value="F:phosphatidylinositol 3-kinase regulatory subunit binding"/>
    <property type="evidence" value="ECO:0007669"/>
    <property type="project" value="TreeGrafter"/>
</dbReference>
<dbReference type="PANTHER" id="PTHR16267:SF12">
    <property type="entry name" value="PHOSPHOINOSITIDE 3-KINASE ADAPTER PROTEIN 1"/>
    <property type="match status" value="1"/>
</dbReference>
<dbReference type="OrthoDB" id="8192811at2759"/>
<evidence type="ECO:0000313" key="1">
    <source>
        <dbReference type="EMBL" id="GCB65479.1"/>
    </source>
</evidence>
<dbReference type="STRING" id="75743.A0A401NX71"/>
<protein>
    <submittedName>
        <fullName evidence="1">Uncharacterized protein</fullName>
    </submittedName>
</protein>
<dbReference type="GO" id="GO:0005829">
    <property type="term" value="C:cytosol"/>
    <property type="evidence" value="ECO:0007669"/>
    <property type="project" value="TreeGrafter"/>
</dbReference>
<evidence type="ECO:0000313" key="2">
    <source>
        <dbReference type="Proteomes" id="UP000288216"/>
    </source>
</evidence>
<dbReference type="GO" id="GO:0005102">
    <property type="term" value="F:signaling receptor binding"/>
    <property type="evidence" value="ECO:0007669"/>
    <property type="project" value="TreeGrafter"/>
</dbReference>
<reference evidence="1 2" key="1">
    <citation type="journal article" date="2018" name="Nat. Ecol. Evol.">
        <title>Shark genomes provide insights into elasmobranch evolution and the origin of vertebrates.</title>
        <authorList>
            <person name="Hara Y"/>
            <person name="Yamaguchi K"/>
            <person name="Onimaru K"/>
            <person name="Kadota M"/>
            <person name="Koyanagi M"/>
            <person name="Keeley SD"/>
            <person name="Tatsumi K"/>
            <person name="Tanaka K"/>
            <person name="Motone F"/>
            <person name="Kageyama Y"/>
            <person name="Nozu R"/>
            <person name="Adachi N"/>
            <person name="Nishimura O"/>
            <person name="Nakagawa R"/>
            <person name="Tanegashima C"/>
            <person name="Kiyatake I"/>
            <person name="Matsumoto R"/>
            <person name="Murakumo K"/>
            <person name="Nishida K"/>
            <person name="Terakita A"/>
            <person name="Kuratani S"/>
            <person name="Sato K"/>
            <person name="Hyodo S Kuraku.S."/>
        </authorList>
    </citation>
    <scope>NUCLEOTIDE SEQUENCE [LARGE SCALE GENOMIC DNA]</scope>
</reference>
<proteinExistence type="predicted"/>
<keyword evidence="2" id="KW-1185">Reference proteome</keyword>
<name>A0A401NX71_SCYTO</name>
<comment type="caution">
    <text evidence="1">The sequence shown here is derived from an EMBL/GenBank/DDBJ whole genome shotgun (WGS) entry which is preliminary data.</text>
</comment>
<feature type="non-terminal residue" evidence="1">
    <location>
        <position position="1"/>
    </location>
</feature>
<dbReference type="EMBL" id="BFAA01005570">
    <property type="protein sequence ID" value="GCB65479.1"/>
    <property type="molecule type" value="Genomic_DNA"/>
</dbReference>
<gene>
    <name evidence="1" type="ORF">scyTo_0011878</name>
</gene>
<dbReference type="Proteomes" id="UP000288216">
    <property type="component" value="Unassembled WGS sequence"/>
</dbReference>
<dbReference type="AlphaFoldDB" id="A0A401NX71"/>
<organism evidence="1 2">
    <name type="scientific">Scyliorhinus torazame</name>
    <name type="common">Cloudy catshark</name>
    <name type="synonym">Catulus torazame</name>
    <dbReference type="NCBI Taxonomy" id="75743"/>
    <lineage>
        <taxon>Eukaryota</taxon>
        <taxon>Metazoa</taxon>
        <taxon>Chordata</taxon>
        <taxon>Craniata</taxon>
        <taxon>Vertebrata</taxon>
        <taxon>Chondrichthyes</taxon>
        <taxon>Elasmobranchii</taxon>
        <taxon>Galeomorphii</taxon>
        <taxon>Galeoidea</taxon>
        <taxon>Carcharhiniformes</taxon>
        <taxon>Scyliorhinidae</taxon>
        <taxon>Scyliorhinus</taxon>
    </lineage>
</organism>
<accession>A0A401NX71</accession>
<sequence length="181" mass="20622">FCSQEKTRVENLYITALHTVPCGSPGPEIPPRSKQLLTQVPSSDYDPFAGMKTPGQRQLITLQEQVKLEMITVDEALLQFKEWQLNQKRRSESFRFQQENLKKLRDSITRRQNIKGRSGKHQDLEITLPARPNDIPEGTEYGVYEDNPRFIPSCPLREGIQRGMWKTGSTSSTASMSTLVA</sequence>
<dbReference type="PANTHER" id="PTHR16267">
    <property type="entry name" value="BANK1/PIK3AP1 FAMILY MEMBER"/>
    <property type="match status" value="1"/>
</dbReference>